<keyword evidence="1" id="KW-1133">Transmembrane helix</keyword>
<protein>
    <submittedName>
        <fullName evidence="2">Uncharacterized protein</fullName>
    </submittedName>
</protein>
<accession>G0N828</accession>
<keyword evidence="1" id="KW-0472">Membrane</keyword>
<feature type="transmembrane region" description="Helical" evidence="1">
    <location>
        <begin position="97"/>
        <end position="117"/>
    </location>
</feature>
<dbReference type="InParanoid" id="G0N828"/>
<organism evidence="3">
    <name type="scientific">Caenorhabditis brenneri</name>
    <name type="common">Nematode worm</name>
    <dbReference type="NCBI Taxonomy" id="135651"/>
    <lineage>
        <taxon>Eukaryota</taxon>
        <taxon>Metazoa</taxon>
        <taxon>Ecdysozoa</taxon>
        <taxon>Nematoda</taxon>
        <taxon>Chromadorea</taxon>
        <taxon>Rhabditida</taxon>
        <taxon>Rhabditina</taxon>
        <taxon>Rhabditomorpha</taxon>
        <taxon>Rhabditoidea</taxon>
        <taxon>Rhabditidae</taxon>
        <taxon>Peloderinae</taxon>
        <taxon>Caenorhabditis</taxon>
    </lineage>
</organism>
<evidence type="ECO:0000313" key="3">
    <source>
        <dbReference type="Proteomes" id="UP000008068"/>
    </source>
</evidence>
<feature type="transmembrane region" description="Helical" evidence="1">
    <location>
        <begin position="196"/>
        <end position="216"/>
    </location>
</feature>
<keyword evidence="3" id="KW-1185">Reference proteome</keyword>
<feature type="transmembrane region" description="Helical" evidence="1">
    <location>
        <begin position="129"/>
        <end position="147"/>
    </location>
</feature>
<proteinExistence type="predicted"/>
<dbReference type="Proteomes" id="UP000008068">
    <property type="component" value="Unassembled WGS sequence"/>
</dbReference>
<sequence>MSCFIADWKASYFSKLEQLDQKQVSGRDFFRAIPFCILIILTRFVPLASSEFSEEFLMELVDPFQFSATIMVVSWFSEKIIIQKLLLGTSEAELFGLYSTSLLVAHGATALTTFSVTHALVMEGPSSNNFVFSIITMSLFTVFFWFLHIQEYPLTLKRENPWKKLGELLIPNKYFTTLHGSLHQLFLFTNTYLSSVFIWTTIYFFSIFIFFLFFALKTTQ</sequence>
<feature type="transmembrane region" description="Helical" evidence="1">
    <location>
        <begin position="29"/>
        <end position="48"/>
    </location>
</feature>
<reference evidence="3" key="1">
    <citation type="submission" date="2011-07" db="EMBL/GenBank/DDBJ databases">
        <authorList>
            <consortium name="Caenorhabditis brenneri Sequencing and Analysis Consortium"/>
            <person name="Wilson R.K."/>
        </authorList>
    </citation>
    <scope>NUCLEOTIDE SEQUENCE [LARGE SCALE GENOMIC DNA]</scope>
    <source>
        <strain evidence="3">PB2801</strain>
    </source>
</reference>
<keyword evidence="1" id="KW-0812">Transmembrane</keyword>
<dbReference type="EMBL" id="GL379849">
    <property type="protein sequence ID" value="EGT55095.1"/>
    <property type="molecule type" value="Genomic_DNA"/>
</dbReference>
<name>G0N828_CAEBE</name>
<gene>
    <name evidence="2" type="ORF">CAEBREN_13484</name>
</gene>
<dbReference type="AlphaFoldDB" id="G0N828"/>
<evidence type="ECO:0000256" key="1">
    <source>
        <dbReference type="SAM" id="Phobius"/>
    </source>
</evidence>
<dbReference type="HOGENOM" id="CLU_1257056_0_0_1"/>
<evidence type="ECO:0000313" key="2">
    <source>
        <dbReference type="EMBL" id="EGT55095.1"/>
    </source>
</evidence>